<protein>
    <submittedName>
        <fullName evidence="1">Uncharacterized protein</fullName>
    </submittedName>
</protein>
<organism evidence="1 2">
    <name type="scientific">Pontibacillus halophilus JSM 076056 = DSM 19796</name>
    <dbReference type="NCBI Taxonomy" id="1385510"/>
    <lineage>
        <taxon>Bacteria</taxon>
        <taxon>Bacillati</taxon>
        <taxon>Bacillota</taxon>
        <taxon>Bacilli</taxon>
        <taxon>Bacillales</taxon>
        <taxon>Bacillaceae</taxon>
        <taxon>Pontibacillus</taxon>
    </lineage>
</organism>
<comment type="caution">
    <text evidence="1">The sequence shown here is derived from an EMBL/GenBank/DDBJ whole genome shotgun (WGS) entry which is preliminary data.</text>
</comment>
<keyword evidence="2" id="KW-1185">Reference proteome</keyword>
<dbReference type="Proteomes" id="UP000030528">
    <property type="component" value="Unassembled WGS sequence"/>
</dbReference>
<evidence type="ECO:0000313" key="1">
    <source>
        <dbReference type="EMBL" id="KGX91963.1"/>
    </source>
</evidence>
<reference evidence="1 2" key="1">
    <citation type="submission" date="2013-08" db="EMBL/GenBank/DDBJ databases">
        <authorList>
            <person name="Huang J."/>
            <person name="Wang G."/>
        </authorList>
    </citation>
    <scope>NUCLEOTIDE SEQUENCE [LARGE SCALE GENOMIC DNA]</scope>
    <source>
        <strain evidence="1 2">JSM 076056</strain>
    </source>
</reference>
<evidence type="ECO:0000313" key="2">
    <source>
        <dbReference type="Proteomes" id="UP000030528"/>
    </source>
</evidence>
<sequence length="67" mass="7741">MIHKTWTETATIKKVECVHADAEKYVVDSVLTPGKVYEVKNETEEFIFIIDNTGRIGGFKKDYFKEV</sequence>
<dbReference type="Pfam" id="PF20111">
    <property type="entry name" value="DUF6501"/>
    <property type="match status" value="1"/>
</dbReference>
<dbReference type="EMBL" id="AVPE01000008">
    <property type="protein sequence ID" value="KGX91963.1"/>
    <property type="molecule type" value="Genomic_DNA"/>
</dbReference>
<dbReference type="RefSeq" id="WP_026799380.1">
    <property type="nucleotide sequence ID" value="NZ_AULI01000002.1"/>
</dbReference>
<dbReference type="InterPro" id="IPR045447">
    <property type="entry name" value="DUF6501"/>
</dbReference>
<name>A0A0A5GL71_9BACI</name>
<gene>
    <name evidence="1" type="ORF">N781_02705</name>
</gene>
<dbReference type="OrthoDB" id="2428356at2"/>
<dbReference type="eggNOG" id="ENOG5032YU3">
    <property type="taxonomic scope" value="Bacteria"/>
</dbReference>
<proteinExistence type="predicted"/>
<accession>A0A0A5GL71</accession>
<dbReference type="STRING" id="1385510.GCA_000425205_00595"/>
<dbReference type="AlphaFoldDB" id="A0A0A5GL71"/>